<accession>A0A101A7L0</accession>
<comment type="caution">
    <text evidence="2">The sequence shown here is derived from an EMBL/GenBank/DDBJ whole genome shotgun (WGS) entry which is preliminary data.</text>
</comment>
<evidence type="ECO:0000256" key="1">
    <source>
        <dbReference type="SAM" id="Phobius"/>
    </source>
</evidence>
<protein>
    <recommendedName>
        <fullName evidence="4">Fusaric acid resistance protein</fullName>
    </recommendedName>
</protein>
<dbReference type="Proteomes" id="UP000053707">
    <property type="component" value="Unassembled WGS sequence"/>
</dbReference>
<keyword evidence="1" id="KW-0472">Membrane</keyword>
<feature type="transmembrane region" description="Helical" evidence="1">
    <location>
        <begin position="7"/>
        <end position="25"/>
    </location>
</feature>
<evidence type="ECO:0000313" key="2">
    <source>
        <dbReference type="EMBL" id="KUI16512.1"/>
    </source>
</evidence>
<proteinExistence type="predicted"/>
<name>A0A101A7L0_9MYCO</name>
<keyword evidence="3" id="KW-1185">Reference proteome</keyword>
<evidence type="ECO:0008006" key="4">
    <source>
        <dbReference type="Google" id="ProtNLM"/>
    </source>
</evidence>
<evidence type="ECO:0000313" key="3">
    <source>
        <dbReference type="Proteomes" id="UP000053707"/>
    </source>
</evidence>
<keyword evidence="1" id="KW-1133">Transmembrane helix</keyword>
<reference evidence="2 3" key="1">
    <citation type="submission" date="2016-01" db="EMBL/GenBank/DDBJ databases">
        <authorList>
            <consortium name="TB Trials Study Group"/>
            <person name="Sutton G."/>
            <person name="Brinkac L."/>
            <person name="Sanka R."/>
            <person name="Adams M."/>
            <person name="Lau E.L."/>
            <person name="Macaden R."/>
            <person name="Grewal H.M.S."/>
        </authorList>
    </citation>
    <scope>NUCLEOTIDE SEQUENCE [LARGE SCALE GENOMIC DNA]</scope>
    <source>
        <strain evidence="2 3">IS-1744</strain>
    </source>
</reference>
<feature type="transmembrane region" description="Helical" evidence="1">
    <location>
        <begin position="80"/>
        <end position="97"/>
    </location>
</feature>
<organism evidence="2 3">
    <name type="scientific">Mycobacterium lehmannii</name>
    <dbReference type="NCBI Taxonomy" id="2048550"/>
    <lineage>
        <taxon>Bacteria</taxon>
        <taxon>Bacillati</taxon>
        <taxon>Actinomycetota</taxon>
        <taxon>Actinomycetes</taxon>
        <taxon>Mycobacteriales</taxon>
        <taxon>Mycobacteriaceae</taxon>
        <taxon>Mycobacterium</taxon>
    </lineage>
</organism>
<gene>
    <name evidence="2" type="ORF">AU192_23275</name>
</gene>
<sequence length="374" mass="40096">MRLDRETALALLKAVIACTIAWLLATRVFGSSHATFAAFSALMLVEITIADSIAKAVRYTAAMLVGIGLAGAAVWLWGVVVWLFPAMLIVALVIGRWRRLGAQGINVAVAAIFAYGTFALPSGDASGGSPLPSIAGMVLLGASVALVVTLVVAPPLRYRSVRHAVESVSGSMVELLTDMAEGLVDDDEVSEEVARDWQWRADALPNKAAQARHTLDHAVRTTKLNVRRLLVHTDTAVAGHRVTVNALERIGEELRWVATGVVRAVAREESGAHHDEFLRRYGTLLAAVRDAVAAAGSMHTVADFGGQPLAEEARRCRAAFDELTAHVANRELDRPTQWAIFGGLYTDAERLCDEIDSARDAYATSARSGTVRPT</sequence>
<dbReference type="EMBL" id="LQIR01000015">
    <property type="protein sequence ID" value="KUI16512.1"/>
    <property type="molecule type" value="Genomic_DNA"/>
</dbReference>
<dbReference type="AlphaFoldDB" id="A0A101A7L0"/>
<keyword evidence="1" id="KW-0812">Transmembrane</keyword>
<feature type="transmembrane region" description="Helical" evidence="1">
    <location>
        <begin position="134"/>
        <end position="153"/>
    </location>
</feature>
<feature type="transmembrane region" description="Helical" evidence="1">
    <location>
        <begin position="104"/>
        <end position="122"/>
    </location>
</feature>